<keyword evidence="3 6" id="KW-0694">RNA-binding</keyword>
<dbReference type="GO" id="GO:1990904">
    <property type="term" value="C:ribonucleoprotein complex"/>
    <property type="evidence" value="ECO:0007669"/>
    <property type="project" value="UniProtKB-KW"/>
</dbReference>
<dbReference type="GO" id="GO:0019843">
    <property type="term" value="F:rRNA binding"/>
    <property type="evidence" value="ECO:0007669"/>
    <property type="project" value="UniProtKB-UniRule"/>
</dbReference>
<evidence type="ECO:0000256" key="7">
    <source>
        <dbReference type="RuleBase" id="RU000562"/>
    </source>
</evidence>
<dbReference type="PANTHER" id="PTHR21349">
    <property type="entry name" value="50S RIBOSOMAL PROTEIN L21"/>
    <property type="match status" value="1"/>
</dbReference>
<keyword evidence="5 6" id="KW-0687">Ribonucleoprotein</keyword>
<organism evidence="8 9">
    <name type="scientific">Candidatus Aquirickettsiella gammari</name>
    <dbReference type="NCBI Taxonomy" id="2016198"/>
    <lineage>
        <taxon>Bacteria</taxon>
        <taxon>Pseudomonadati</taxon>
        <taxon>Pseudomonadota</taxon>
        <taxon>Gammaproteobacteria</taxon>
        <taxon>Legionellales</taxon>
        <taxon>Coxiellaceae</taxon>
        <taxon>Candidatus Aquirickettsiella</taxon>
    </lineage>
</organism>
<sequence>MYAVISSGGKQYKVAEGEIIKLEKLSAEVGEILEFPVLLLANEGANVKLGAPFLTDSKVKASVLEHGRGDKITVIKFRRRKHHRKQMGHRQHYTAVKITEIL</sequence>
<dbReference type="InterPro" id="IPR018258">
    <property type="entry name" value="Ribosomal_bL21_CS"/>
</dbReference>
<evidence type="ECO:0000256" key="1">
    <source>
        <dbReference type="ARBA" id="ARBA00008563"/>
    </source>
</evidence>
<dbReference type="GO" id="GO:0005737">
    <property type="term" value="C:cytoplasm"/>
    <property type="evidence" value="ECO:0007669"/>
    <property type="project" value="UniProtKB-ARBA"/>
</dbReference>
<keyword evidence="9" id="KW-1185">Reference proteome</keyword>
<proteinExistence type="inferred from homology"/>
<dbReference type="NCBIfam" id="TIGR00061">
    <property type="entry name" value="L21"/>
    <property type="match status" value="1"/>
</dbReference>
<dbReference type="SUPFAM" id="SSF141091">
    <property type="entry name" value="L21p-like"/>
    <property type="match status" value="1"/>
</dbReference>
<evidence type="ECO:0000313" key="8">
    <source>
        <dbReference type="EMBL" id="RDH40035.1"/>
    </source>
</evidence>
<evidence type="ECO:0000256" key="3">
    <source>
        <dbReference type="ARBA" id="ARBA00022884"/>
    </source>
</evidence>
<evidence type="ECO:0000256" key="5">
    <source>
        <dbReference type="ARBA" id="ARBA00023274"/>
    </source>
</evidence>
<accession>A0A370CGL9</accession>
<dbReference type="InterPro" id="IPR036164">
    <property type="entry name" value="bL21-like_sf"/>
</dbReference>
<dbReference type="Proteomes" id="UP000226429">
    <property type="component" value="Unassembled WGS sequence"/>
</dbReference>
<evidence type="ECO:0000256" key="2">
    <source>
        <dbReference type="ARBA" id="ARBA00022730"/>
    </source>
</evidence>
<dbReference type="InterPro" id="IPR028909">
    <property type="entry name" value="bL21-like"/>
</dbReference>
<reference evidence="8 9" key="1">
    <citation type="journal article" date="2017" name="Int. J. Syst. Evol. Microbiol.">
        <title>Aquarickettsiella crustaci n. gen. n. sp. (Gammaproteobacteria: Legionellales: Coxiellaceae); a bacterial pathogen of the freshwater crustacean: Gammarus fossarum (Malacostraca: Amphipoda).</title>
        <authorList>
            <person name="Bojko J."/>
            <person name="Dunn A.M."/>
            <person name="Stebbing P.D."/>
            <person name="Van Aerle R."/>
            <person name="Bacela-Spychalska K."/>
            <person name="Bean T.P."/>
            <person name="Stentiford G.D."/>
        </authorList>
    </citation>
    <scope>NUCLEOTIDE SEQUENCE [LARGE SCALE GENOMIC DNA]</scope>
    <source>
        <strain evidence="8">RA15029</strain>
    </source>
</reference>
<evidence type="ECO:0000256" key="4">
    <source>
        <dbReference type="ARBA" id="ARBA00022980"/>
    </source>
</evidence>
<dbReference type="Pfam" id="PF00829">
    <property type="entry name" value="Ribosomal_L21p"/>
    <property type="match status" value="1"/>
</dbReference>
<reference evidence="8 9" key="2">
    <citation type="journal article" date="2018" name="J. Invertebr. Pathol.">
        <title>'Candidatus Aquirickettsiella gammari' (Gammaproteobacteria: Legionellales: Coxiellaceae): A bacterial pathogen of the freshwater crustacean Gammarus fossarum (Malacostraca: Amphipoda).</title>
        <authorList>
            <person name="Bojko J."/>
            <person name="Dunn A.M."/>
            <person name="Stebbing P.D."/>
            <person name="van Aerle R."/>
            <person name="Bacela-Spychalska K."/>
            <person name="Bean T.P."/>
            <person name="Urrutia A."/>
            <person name="Stentiford G.D."/>
        </authorList>
    </citation>
    <scope>NUCLEOTIDE SEQUENCE [LARGE SCALE GENOMIC DNA]</scope>
    <source>
        <strain evidence="8">RA15029</strain>
    </source>
</reference>
<dbReference type="GO" id="GO:0003735">
    <property type="term" value="F:structural constituent of ribosome"/>
    <property type="evidence" value="ECO:0007669"/>
    <property type="project" value="InterPro"/>
</dbReference>
<dbReference type="PROSITE" id="PS01169">
    <property type="entry name" value="RIBOSOMAL_L21"/>
    <property type="match status" value="1"/>
</dbReference>
<dbReference type="HAMAP" id="MF_01363">
    <property type="entry name" value="Ribosomal_bL21"/>
    <property type="match status" value="1"/>
</dbReference>
<dbReference type="AlphaFoldDB" id="A0A370CGL9"/>
<dbReference type="GO" id="GO:0006412">
    <property type="term" value="P:translation"/>
    <property type="evidence" value="ECO:0007669"/>
    <property type="project" value="UniProtKB-UniRule"/>
</dbReference>
<comment type="similarity">
    <text evidence="1 6 7">Belongs to the bacterial ribosomal protein bL21 family.</text>
</comment>
<dbReference type="InterPro" id="IPR001787">
    <property type="entry name" value="Ribosomal_bL21"/>
</dbReference>
<protein>
    <recommendedName>
        <fullName evidence="6">Large ribosomal subunit protein bL21</fullName>
    </recommendedName>
</protein>
<keyword evidence="2 6" id="KW-0699">rRNA-binding</keyword>
<dbReference type="GO" id="GO:0005840">
    <property type="term" value="C:ribosome"/>
    <property type="evidence" value="ECO:0007669"/>
    <property type="project" value="UniProtKB-KW"/>
</dbReference>
<comment type="caution">
    <text evidence="8">The sequence shown here is derived from an EMBL/GenBank/DDBJ whole genome shotgun (WGS) entry which is preliminary data.</text>
</comment>
<evidence type="ECO:0000256" key="6">
    <source>
        <dbReference type="HAMAP-Rule" id="MF_01363"/>
    </source>
</evidence>
<comment type="subunit">
    <text evidence="6">Part of the 50S ribosomal subunit. Contacts protein L20.</text>
</comment>
<evidence type="ECO:0000313" key="9">
    <source>
        <dbReference type="Proteomes" id="UP000226429"/>
    </source>
</evidence>
<gene>
    <name evidence="6 8" type="primary">rplU</name>
    <name evidence="8" type="ORF">CFE62_006005</name>
</gene>
<dbReference type="PANTHER" id="PTHR21349:SF0">
    <property type="entry name" value="LARGE RIBOSOMAL SUBUNIT PROTEIN BL21M"/>
    <property type="match status" value="1"/>
</dbReference>
<comment type="function">
    <text evidence="6 7">This protein binds to 23S rRNA in the presence of protein L20.</text>
</comment>
<keyword evidence="4 6" id="KW-0689">Ribosomal protein</keyword>
<dbReference type="EMBL" id="NMOS02000019">
    <property type="protein sequence ID" value="RDH40035.1"/>
    <property type="molecule type" value="Genomic_DNA"/>
</dbReference>
<name>A0A370CGL9_9COXI</name>